<proteinExistence type="predicted"/>
<feature type="transmembrane region" description="Helical" evidence="1">
    <location>
        <begin position="87"/>
        <end position="110"/>
    </location>
</feature>
<keyword evidence="1" id="KW-0812">Transmembrane</keyword>
<dbReference type="OrthoDB" id="678088at2759"/>
<reference evidence="2 3" key="1">
    <citation type="submission" date="2019-01" db="EMBL/GenBank/DDBJ databases">
        <title>Sequencing of cultivated peanut Arachis hypogaea provides insights into genome evolution and oil improvement.</title>
        <authorList>
            <person name="Chen X."/>
        </authorList>
    </citation>
    <scope>NUCLEOTIDE SEQUENCE [LARGE SCALE GENOMIC DNA]</scope>
    <source>
        <strain evidence="3">cv. Fuhuasheng</strain>
        <tissue evidence="2">Leaves</tissue>
    </source>
</reference>
<dbReference type="EMBL" id="SDMP01000015">
    <property type="protein sequence ID" value="RYR06582.1"/>
    <property type="molecule type" value="Genomic_DNA"/>
</dbReference>
<dbReference type="PANTHER" id="PTHR34575">
    <property type="entry name" value="PROTEIN PAM68, CHLOROPLASTIC"/>
    <property type="match status" value="1"/>
</dbReference>
<comment type="caution">
    <text evidence="2">The sequence shown here is derived from an EMBL/GenBank/DDBJ whole genome shotgun (WGS) entry which is preliminary data.</text>
</comment>
<sequence length="180" mass="20171">MNTLICSSNPTLHLSNLPSRKPNFSPLSPKLSLGKLNYPLSTLNPPHAYNAKGFSSVEGELVSSKNNNPNKNKDKDDEIPREVFNRIIVRILVSVLAPMGLGLGILYVFGELKVRHIWDMPMWVPFMTTFLTFGASTLGIAYGALSTSLDKDREGTFLGLNELQNNWTEMWQEEDQEDQS</sequence>
<keyword evidence="1" id="KW-1133">Transmembrane helix</keyword>
<accession>A0A444YXB2</accession>
<dbReference type="Gramene" id="arahy.Tifrunner.gnm2.ann2.Ah15g547800.1">
    <property type="protein sequence ID" value="arahy.Tifrunner.gnm2.ann2.Ah15g547800.1-CDS-1"/>
    <property type="gene ID" value="arahy.Tifrunner.gnm2.ann2.Ah15g547800"/>
</dbReference>
<dbReference type="Pfam" id="PF11947">
    <property type="entry name" value="DUF3464"/>
    <property type="match status" value="1"/>
</dbReference>
<evidence type="ECO:0000256" key="1">
    <source>
        <dbReference type="SAM" id="Phobius"/>
    </source>
</evidence>
<dbReference type="InterPro" id="IPR021855">
    <property type="entry name" value="PAM68-like"/>
</dbReference>
<evidence type="ECO:0008006" key="4">
    <source>
        <dbReference type="Google" id="ProtNLM"/>
    </source>
</evidence>
<protein>
    <recommendedName>
        <fullName evidence="4">Protein PAM68</fullName>
    </recommendedName>
</protein>
<evidence type="ECO:0000313" key="3">
    <source>
        <dbReference type="Proteomes" id="UP000289738"/>
    </source>
</evidence>
<dbReference type="AlphaFoldDB" id="A0A444YXB2"/>
<name>A0A444YXB2_ARAHY</name>
<gene>
    <name evidence="2" type="ORF">Ahy_B05g073900</name>
</gene>
<evidence type="ECO:0000313" key="2">
    <source>
        <dbReference type="EMBL" id="RYR06582.1"/>
    </source>
</evidence>
<dbReference type="Proteomes" id="UP000289738">
    <property type="component" value="Chromosome B05"/>
</dbReference>
<dbReference type="STRING" id="3818.A0A444YXB2"/>
<feature type="transmembrane region" description="Helical" evidence="1">
    <location>
        <begin position="122"/>
        <end position="145"/>
    </location>
</feature>
<organism evidence="2 3">
    <name type="scientific">Arachis hypogaea</name>
    <name type="common">Peanut</name>
    <dbReference type="NCBI Taxonomy" id="3818"/>
    <lineage>
        <taxon>Eukaryota</taxon>
        <taxon>Viridiplantae</taxon>
        <taxon>Streptophyta</taxon>
        <taxon>Embryophyta</taxon>
        <taxon>Tracheophyta</taxon>
        <taxon>Spermatophyta</taxon>
        <taxon>Magnoliopsida</taxon>
        <taxon>eudicotyledons</taxon>
        <taxon>Gunneridae</taxon>
        <taxon>Pentapetalae</taxon>
        <taxon>rosids</taxon>
        <taxon>fabids</taxon>
        <taxon>Fabales</taxon>
        <taxon>Fabaceae</taxon>
        <taxon>Papilionoideae</taxon>
        <taxon>50 kb inversion clade</taxon>
        <taxon>dalbergioids sensu lato</taxon>
        <taxon>Dalbergieae</taxon>
        <taxon>Pterocarpus clade</taxon>
        <taxon>Arachis</taxon>
    </lineage>
</organism>
<keyword evidence="1" id="KW-0472">Membrane</keyword>
<keyword evidence="3" id="KW-1185">Reference proteome</keyword>
<dbReference type="PANTHER" id="PTHR34575:SF6">
    <property type="entry name" value="EXPRESSED PROTEIN"/>
    <property type="match status" value="1"/>
</dbReference>